<dbReference type="RefSeq" id="WP_378967303.1">
    <property type="nucleotide sequence ID" value="NZ_JBHTBJ010000007.1"/>
</dbReference>
<accession>A0ABW2HNQ6</accession>
<dbReference type="InterPro" id="IPR023198">
    <property type="entry name" value="PGP-like_dom2"/>
</dbReference>
<dbReference type="Pfam" id="PF00702">
    <property type="entry name" value="Hydrolase"/>
    <property type="match status" value="1"/>
</dbReference>
<keyword evidence="2" id="KW-1185">Reference proteome</keyword>
<dbReference type="PANTHER" id="PTHR42896:SF2">
    <property type="entry name" value="CBBY-LIKE PROTEIN"/>
    <property type="match status" value="1"/>
</dbReference>
<reference evidence="2" key="1">
    <citation type="journal article" date="2019" name="Int. J. Syst. Evol. Microbiol.">
        <title>The Global Catalogue of Microorganisms (GCM) 10K type strain sequencing project: providing services to taxonomists for standard genome sequencing and annotation.</title>
        <authorList>
            <consortium name="The Broad Institute Genomics Platform"/>
            <consortium name="The Broad Institute Genome Sequencing Center for Infectious Disease"/>
            <person name="Wu L."/>
            <person name="Ma J."/>
        </authorList>
    </citation>
    <scope>NUCLEOTIDE SEQUENCE [LARGE SCALE GENOMIC DNA]</scope>
    <source>
        <strain evidence="2">XZYJT-10</strain>
    </source>
</reference>
<dbReference type="GO" id="GO:0016787">
    <property type="term" value="F:hydrolase activity"/>
    <property type="evidence" value="ECO:0007669"/>
    <property type="project" value="UniProtKB-KW"/>
</dbReference>
<dbReference type="NCBIfam" id="TIGR01509">
    <property type="entry name" value="HAD-SF-IA-v3"/>
    <property type="match status" value="1"/>
</dbReference>
<dbReference type="EMBL" id="JBHTBJ010000007">
    <property type="protein sequence ID" value="MFC7274857.1"/>
    <property type="molecule type" value="Genomic_DNA"/>
</dbReference>
<organism evidence="1 2">
    <name type="scientific">Paractinoplanes rhizophilus</name>
    <dbReference type="NCBI Taxonomy" id="1416877"/>
    <lineage>
        <taxon>Bacteria</taxon>
        <taxon>Bacillati</taxon>
        <taxon>Actinomycetota</taxon>
        <taxon>Actinomycetes</taxon>
        <taxon>Micromonosporales</taxon>
        <taxon>Micromonosporaceae</taxon>
        <taxon>Paractinoplanes</taxon>
    </lineage>
</organism>
<dbReference type="Proteomes" id="UP001596548">
    <property type="component" value="Unassembled WGS sequence"/>
</dbReference>
<proteinExistence type="predicted"/>
<protein>
    <submittedName>
        <fullName evidence="1">HAD-IA family hydrolase</fullName>
    </submittedName>
</protein>
<dbReference type="InterPro" id="IPR036412">
    <property type="entry name" value="HAD-like_sf"/>
</dbReference>
<keyword evidence="1" id="KW-0378">Hydrolase</keyword>
<dbReference type="Gene3D" id="1.10.150.240">
    <property type="entry name" value="Putative phosphatase, domain 2"/>
    <property type="match status" value="1"/>
</dbReference>
<dbReference type="InterPro" id="IPR006439">
    <property type="entry name" value="HAD-SF_hydro_IA"/>
</dbReference>
<evidence type="ECO:0000313" key="1">
    <source>
        <dbReference type="EMBL" id="MFC7274857.1"/>
    </source>
</evidence>
<gene>
    <name evidence="1" type="ORF">ACFQS1_12750</name>
</gene>
<dbReference type="SUPFAM" id="SSF56784">
    <property type="entry name" value="HAD-like"/>
    <property type="match status" value="1"/>
</dbReference>
<dbReference type="InterPro" id="IPR044999">
    <property type="entry name" value="CbbY-like"/>
</dbReference>
<dbReference type="Gene3D" id="3.40.50.1000">
    <property type="entry name" value="HAD superfamily/HAD-like"/>
    <property type="match status" value="1"/>
</dbReference>
<dbReference type="PANTHER" id="PTHR42896">
    <property type="entry name" value="XYLULOSE-1,5-BISPHOSPHATE (XUBP) PHOSPHATASE"/>
    <property type="match status" value="1"/>
</dbReference>
<name>A0ABW2HNQ6_9ACTN</name>
<sequence length="254" mass="27280">MTALIFDCDGVLADTERYGHLPAFNATFEQFGLPAHWSEREYGEKLRIGGGKERMASLFDDPAFAGSVRGDRTELLLTWHQAKTAAFRKLVAEGRVPPRPGIARIIEAALARGWTVAVASTSAEASVRAVLERAVGADTARRVPVFAGDIVPAKKPDPAIYRLTVARLGLDPADTLVVEDSRNGLLAATGAGLRCLVTVNEYTRDEDFTGAVLVVSELGDPGRPPIEVLANRSAAAPGDYLTLDDLRACLEEPR</sequence>
<comment type="caution">
    <text evidence="1">The sequence shown here is derived from an EMBL/GenBank/DDBJ whole genome shotgun (WGS) entry which is preliminary data.</text>
</comment>
<dbReference type="SFLD" id="SFLDG01129">
    <property type="entry name" value="C1.5:_HAD__Beta-PGM__Phosphata"/>
    <property type="match status" value="1"/>
</dbReference>
<dbReference type="InterPro" id="IPR023214">
    <property type="entry name" value="HAD_sf"/>
</dbReference>
<evidence type="ECO:0000313" key="2">
    <source>
        <dbReference type="Proteomes" id="UP001596548"/>
    </source>
</evidence>
<dbReference type="SFLD" id="SFLDS00003">
    <property type="entry name" value="Haloacid_Dehalogenase"/>
    <property type="match status" value="1"/>
</dbReference>